<feature type="domain" description="GOLD" evidence="12">
    <location>
        <begin position="35"/>
        <end position="131"/>
    </location>
</feature>
<keyword evidence="9" id="KW-0175">Coiled coil</keyword>
<evidence type="ECO:0000313" key="14">
    <source>
        <dbReference type="Proteomes" id="UP001306508"/>
    </source>
</evidence>
<feature type="signal peptide" evidence="11">
    <location>
        <begin position="1"/>
        <end position="25"/>
    </location>
</feature>
<comment type="subcellular location">
    <subcellularLocation>
        <location evidence="1 8">Membrane</location>
        <topology evidence="1 8">Single-pass type I membrane protein</topology>
    </subcellularLocation>
</comment>
<comment type="caution">
    <text evidence="13">The sequence shown here is derived from an EMBL/GenBank/DDBJ whole genome shotgun (WGS) entry which is preliminary data.</text>
</comment>
<evidence type="ECO:0000256" key="6">
    <source>
        <dbReference type="ARBA" id="ARBA00022989"/>
    </source>
</evidence>
<dbReference type="InterPro" id="IPR009038">
    <property type="entry name" value="GOLD_dom"/>
</dbReference>
<evidence type="ECO:0000256" key="10">
    <source>
        <dbReference type="SAM" id="Phobius"/>
    </source>
</evidence>
<comment type="similarity">
    <text evidence="2 8">Belongs to the EMP24/GP25L family.</text>
</comment>
<keyword evidence="7 10" id="KW-0472">Membrane</keyword>
<dbReference type="AlphaFoldDB" id="A0AAN7WNS0"/>
<keyword evidence="4 11" id="KW-0732">Signal</keyword>
<evidence type="ECO:0000256" key="7">
    <source>
        <dbReference type="ARBA" id="ARBA00023136"/>
    </source>
</evidence>
<dbReference type="InterPro" id="IPR015720">
    <property type="entry name" value="Emp24-like"/>
</dbReference>
<keyword evidence="6 10" id="KW-1133">Transmembrane helix</keyword>
<evidence type="ECO:0000256" key="3">
    <source>
        <dbReference type="ARBA" id="ARBA00022692"/>
    </source>
</evidence>
<evidence type="ECO:0000256" key="4">
    <source>
        <dbReference type="ARBA" id="ARBA00022729"/>
    </source>
</evidence>
<gene>
    <name evidence="13" type="ORF">RI543_000143</name>
</gene>
<keyword evidence="5" id="KW-0813">Transport</keyword>
<sequence>MLSVIRARLIYIVFSILILSHLVKSTHVYMNSGETRCFYKRLTTGELLIGDIDTSVDKDGHFVEDSQVQVHITIDETFDNDERVLNQKNSYSGDFMFAALEEGEHRICIEPEYTINTKARIRVLINFEIKNKNILDSKQRDAAESLKNRIQQLSQRLHTVRSQQNTIRENEATFRDESEAANSKIASWSIIQILVLIVVCWFQLRYLKNFFVKQKIL</sequence>
<dbReference type="SMART" id="SM01190">
    <property type="entry name" value="EMP24_GP25L"/>
    <property type="match status" value="1"/>
</dbReference>
<protein>
    <recommendedName>
        <fullName evidence="12">GOLD domain-containing protein</fullName>
    </recommendedName>
</protein>
<evidence type="ECO:0000313" key="13">
    <source>
        <dbReference type="EMBL" id="KAK5782214.1"/>
    </source>
</evidence>
<evidence type="ECO:0000256" key="2">
    <source>
        <dbReference type="ARBA" id="ARBA00007104"/>
    </source>
</evidence>
<keyword evidence="3 8" id="KW-0812">Transmembrane</keyword>
<dbReference type="PROSITE" id="PS50866">
    <property type="entry name" value="GOLD"/>
    <property type="match status" value="1"/>
</dbReference>
<evidence type="ECO:0000256" key="9">
    <source>
        <dbReference type="SAM" id="Coils"/>
    </source>
</evidence>
<dbReference type="GO" id="GO:0005737">
    <property type="term" value="C:cytoplasm"/>
    <property type="evidence" value="ECO:0007669"/>
    <property type="project" value="GOC"/>
</dbReference>
<dbReference type="Proteomes" id="UP001306508">
    <property type="component" value="Unassembled WGS sequence"/>
</dbReference>
<proteinExistence type="inferred from homology"/>
<feature type="transmembrane region" description="Helical" evidence="10">
    <location>
        <begin position="185"/>
        <end position="207"/>
    </location>
</feature>
<reference evidence="14" key="1">
    <citation type="submission" date="2023-07" db="EMBL/GenBank/DDBJ databases">
        <title>A draft genome of Kazachstania heterogenica Y-27499.</title>
        <authorList>
            <person name="Donic C."/>
            <person name="Kralova J.S."/>
            <person name="Fidel L."/>
            <person name="Ben-Dor S."/>
            <person name="Jung S."/>
        </authorList>
    </citation>
    <scope>NUCLEOTIDE SEQUENCE [LARGE SCALE GENOMIC DNA]</scope>
    <source>
        <strain evidence="14">Y27499</strain>
    </source>
</reference>
<dbReference type="GO" id="GO:0016020">
    <property type="term" value="C:membrane"/>
    <property type="evidence" value="ECO:0007669"/>
    <property type="project" value="UniProtKB-SubCell"/>
</dbReference>
<dbReference type="PANTHER" id="PTHR22811">
    <property type="entry name" value="TRANSMEMBRANE EMP24 DOMAIN-CONTAINING PROTEIN"/>
    <property type="match status" value="1"/>
</dbReference>
<feature type="coiled-coil region" evidence="9">
    <location>
        <begin position="136"/>
        <end position="163"/>
    </location>
</feature>
<dbReference type="EMBL" id="JAWIZZ010000006">
    <property type="protein sequence ID" value="KAK5782214.1"/>
    <property type="molecule type" value="Genomic_DNA"/>
</dbReference>
<organism evidence="13 14">
    <name type="scientific">Arxiozyma heterogenica</name>
    <dbReference type="NCBI Taxonomy" id="278026"/>
    <lineage>
        <taxon>Eukaryota</taxon>
        <taxon>Fungi</taxon>
        <taxon>Dikarya</taxon>
        <taxon>Ascomycota</taxon>
        <taxon>Saccharomycotina</taxon>
        <taxon>Saccharomycetes</taxon>
        <taxon>Saccharomycetales</taxon>
        <taxon>Saccharomycetaceae</taxon>
        <taxon>Arxiozyma</taxon>
    </lineage>
</organism>
<evidence type="ECO:0000256" key="5">
    <source>
        <dbReference type="ARBA" id="ARBA00022892"/>
    </source>
</evidence>
<evidence type="ECO:0000256" key="1">
    <source>
        <dbReference type="ARBA" id="ARBA00004479"/>
    </source>
</evidence>
<dbReference type="GO" id="GO:0006888">
    <property type="term" value="P:endoplasmic reticulum to Golgi vesicle-mediated transport"/>
    <property type="evidence" value="ECO:0007669"/>
    <property type="project" value="UniProtKB-ARBA"/>
</dbReference>
<accession>A0AAN7WNS0</accession>
<evidence type="ECO:0000259" key="12">
    <source>
        <dbReference type="PROSITE" id="PS50866"/>
    </source>
</evidence>
<name>A0AAN7WNS0_9SACH</name>
<dbReference type="Pfam" id="PF01105">
    <property type="entry name" value="EMP24_GP25L"/>
    <property type="match status" value="1"/>
</dbReference>
<keyword evidence="14" id="KW-1185">Reference proteome</keyword>
<evidence type="ECO:0000256" key="11">
    <source>
        <dbReference type="SAM" id="SignalP"/>
    </source>
</evidence>
<feature type="chain" id="PRO_5042888518" description="GOLD domain-containing protein" evidence="11">
    <location>
        <begin position="26"/>
        <end position="217"/>
    </location>
</feature>
<keyword evidence="5" id="KW-0931">ER-Golgi transport</keyword>
<evidence type="ECO:0000256" key="8">
    <source>
        <dbReference type="RuleBase" id="RU003827"/>
    </source>
</evidence>